<dbReference type="GO" id="GO:0016020">
    <property type="term" value="C:membrane"/>
    <property type="evidence" value="ECO:0007669"/>
    <property type="project" value="UniProtKB-SubCell"/>
</dbReference>
<feature type="transmembrane region" description="Helical" evidence="6">
    <location>
        <begin position="238"/>
        <end position="259"/>
    </location>
</feature>
<feature type="transmembrane region" description="Helical" evidence="6">
    <location>
        <begin position="100"/>
        <end position="120"/>
    </location>
</feature>
<feature type="region of interest" description="Disordered" evidence="5">
    <location>
        <begin position="322"/>
        <end position="344"/>
    </location>
</feature>
<feature type="transmembrane region" description="Helical" evidence="6">
    <location>
        <begin position="724"/>
        <end position="743"/>
    </location>
</feature>
<evidence type="ECO:0000313" key="10">
    <source>
        <dbReference type="Proteomes" id="UP001392437"/>
    </source>
</evidence>
<feature type="region of interest" description="Disordered" evidence="5">
    <location>
        <begin position="476"/>
        <end position="497"/>
    </location>
</feature>
<feature type="domain" description="Integral membrane bound transporter" evidence="8">
    <location>
        <begin position="694"/>
        <end position="832"/>
    </location>
</feature>
<feature type="transmembrane region" description="Helical" evidence="6">
    <location>
        <begin position="814"/>
        <end position="835"/>
    </location>
</feature>
<evidence type="ECO:0000256" key="5">
    <source>
        <dbReference type="SAM" id="MobiDB-lite"/>
    </source>
</evidence>
<keyword evidence="4 6" id="KW-0472">Membrane</keyword>
<evidence type="ECO:0000256" key="3">
    <source>
        <dbReference type="ARBA" id="ARBA00022989"/>
    </source>
</evidence>
<dbReference type="Pfam" id="PF13515">
    <property type="entry name" value="FUSC_2"/>
    <property type="match status" value="1"/>
</dbReference>
<dbReference type="PANTHER" id="PTHR37994">
    <property type="entry name" value="ARAE_2_N DOMAIN-CONTAINING PROTEIN-RELATED"/>
    <property type="match status" value="1"/>
</dbReference>
<evidence type="ECO:0000256" key="1">
    <source>
        <dbReference type="ARBA" id="ARBA00004141"/>
    </source>
</evidence>
<evidence type="ECO:0000259" key="8">
    <source>
        <dbReference type="Pfam" id="PF13515"/>
    </source>
</evidence>
<reference evidence="9 10" key="1">
    <citation type="submission" date="2023-01" db="EMBL/GenBank/DDBJ databases">
        <title>Analysis of 21 Apiospora genomes using comparative genomics revels a genus with tremendous synthesis potential of carbohydrate active enzymes and secondary metabolites.</title>
        <authorList>
            <person name="Sorensen T."/>
        </authorList>
    </citation>
    <scope>NUCLEOTIDE SEQUENCE [LARGE SCALE GENOMIC DNA]</scope>
    <source>
        <strain evidence="9 10">CBS 117206</strain>
    </source>
</reference>
<feature type="transmembrane region" description="Helical" evidence="6">
    <location>
        <begin position="749"/>
        <end position="767"/>
    </location>
</feature>
<feature type="domain" description="Putative ER transporter 6TM N-terminal" evidence="7">
    <location>
        <begin position="84"/>
        <end position="412"/>
    </location>
</feature>
<dbReference type="Pfam" id="PF10337">
    <property type="entry name" value="ArAE_2_N"/>
    <property type="match status" value="1"/>
</dbReference>
<organism evidence="9 10">
    <name type="scientific">Apiospora kogelbergensis</name>
    <dbReference type="NCBI Taxonomy" id="1337665"/>
    <lineage>
        <taxon>Eukaryota</taxon>
        <taxon>Fungi</taxon>
        <taxon>Dikarya</taxon>
        <taxon>Ascomycota</taxon>
        <taxon>Pezizomycotina</taxon>
        <taxon>Sordariomycetes</taxon>
        <taxon>Xylariomycetidae</taxon>
        <taxon>Amphisphaeriales</taxon>
        <taxon>Apiosporaceae</taxon>
        <taxon>Apiospora</taxon>
    </lineage>
</organism>
<sequence>MTSNDPDSHNGDIQKEAMKPSMSRDKRQGSTASKKEPMPAASATAAPKKPGKMAQLGFTPIDMPTFLMMIYLNCMLILVFEQRRGAVPPTIGIAIYQSSAVAKYFTTLGYLIGIISVLTLSILPRGKYLQNLVLNLLFVCAGAAMGLLILWSSLQARLHTQVGPVIDPVTRRPTYNSSQSAVSGVWLFVSIWFVNVLRAKYPSLNVPVILYSILTSISCTFSPLMTSNAAFESVIKRILVAMLAAMGLATGCSLLLIPVPSRKVTYGQMKGAIMLMRGAVKQEKVYLQSLENEDMFAEPEVGSGMGLLQRIKSKALERRASRASKAGGAPAPASAPPPQTNNRVEAERVKQTIASLRQLNGKMQADLPFAKRDFAWGKLDGCDIKMLFYHIRSCAIPIIGLSTVIDIFQRIAERRGWNTDSDTPADIVEEKNAEKRIWNEIMKQLHEPLETLSAAMDQGLEHAGILLEILPRPKKNKKTDDAADVEAKGDAVEPGDPSFARTLEEKVKNFETVKVDILRAWARERGLAYDESAAADLERMPSIPSNGNRHQRDQFQLFLLLYIEKLMTEIAESVRGFVHFADQKVADGTMSKNRLIVPKYRRIKKWISSIFSANEEGAESNDLMEVGTIVYMGDSFATKKDPEHLPPANMMERIGEGVRAVSRFFSSEASTFGVRVACATMTIGIVNFLEPTQQFFQEQRGVWAMIIIAIGMTQTSGQSIQGFFCRVGGTVISMVIALVNWYIVAENTAGILVFMFIFLVFEHYFLFKFPQFTPAVMICMVTHVMIIGYELQVLKIGVRASEASGQVYYPIYHLAPYRLACVAAGCAVAFFWTIFPSPLTERTWIRRDLSATLYLLANYFSVIDASLKAKLHGTGGDPRLKRSPTNRLKKHRQILLGKLLLLLPSLKQHADWQRWEPAVGGAFPRAVYEDIIKRATRITSYLTLMAHTVGYSPPGSENSNSAGTTADRAWMDALAELMADVVPTKRGIVCTLTLLSHSLQTGHSLPPNMPLPRPFALTRRLGVVAQRRHRRERERGDESGNSGSEESDVEDSDSDEVLVAARTRTATSQPPLSSSSSSSTSAAAAAVHSGGPFGLLDAKNMAENGYAEFAVLQVCSSLICDDLEDLVRDVSKLVGVVDFTFRVEGGSSSTFGGGSTTDGEQEVGRNSGKGTKRD</sequence>
<feature type="compositionally biased region" description="Basic and acidic residues" evidence="5">
    <location>
        <begin position="478"/>
        <end position="491"/>
    </location>
</feature>
<feature type="region of interest" description="Disordered" evidence="5">
    <location>
        <begin position="1022"/>
        <end position="1055"/>
    </location>
</feature>
<feature type="region of interest" description="Disordered" evidence="5">
    <location>
        <begin position="1146"/>
        <end position="1174"/>
    </location>
</feature>
<keyword evidence="10" id="KW-1185">Reference proteome</keyword>
<gene>
    <name evidence="9" type="ORF">PG999_003822</name>
</gene>
<comment type="caution">
    <text evidence="9">The sequence shown here is derived from an EMBL/GenBank/DDBJ whole genome shotgun (WGS) entry which is preliminary data.</text>
</comment>
<dbReference type="EMBL" id="JAQQWP010000003">
    <property type="protein sequence ID" value="KAK8123904.1"/>
    <property type="molecule type" value="Genomic_DNA"/>
</dbReference>
<feature type="transmembrane region" description="Helical" evidence="6">
    <location>
        <begin position="774"/>
        <end position="794"/>
    </location>
</feature>
<feature type="compositionally biased region" description="Basic and acidic residues" evidence="5">
    <location>
        <begin position="1"/>
        <end position="37"/>
    </location>
</feature>
<name>A0AAW0R4L0_9PEZI</name>
<feature type="compositionally biased region" description="Low complexity" evidence="5">
    <location>
        <begin position="323"/>
        <end position="332"/>
    </location>
</feature>
<feature type="compositionally biased region" description="Low complexity" evidence="5">
    <location>
        <begin position="38"/>
        <end position="48"/>
    </location>
</feature>
<dbReference type="PANTHER" id="PTHR37994:SF4">
    <property type="entry name" value="ER TRANSPORTER 6TM N-TERMINAL DOMAIN-CONTAINING PROTEIN-RELATED"/>
    <property type="match status" value="1"/>
</dbReference>
<evidence type="ECO:0008006" key="11">
    <source>
        <dbReference type="Google" id="ProtNLM"/>
    </source>
</evidence>
<feature type="transmembrane region" description="Helical" evidence="6">
    <location>
        <begin position="208"/>
        <end position="226"/>
    </location>
</feature>
<evidence type="ECO:0000256" key="6">
    <source>
        <dbReference type="SAM" id="Phobius"/>
    </source>
</evidence>
<feature type="transmembrane region" description="Helical" evidence="6">
    <location>
        <begin position="58"/>
        <end position="80"/>
    </location>
</feature>
<dbReference type="AlphaFoldDB" id="A0AAW0R4L0"/>
<evidence type="ECO:0000256" key="2">
    <source>
        <dbReference type="ARBA" id="ARBA00022692"/>
    </source>
</evidence>
<dbReference type="InterPro" id="IPR018823">
    <property type="entry name" value="ArAE_2_N"/>
</dbReference>
<evidence type="ECO:0000256" key="4">
    <source>
        <dbReference type="ARBA" id="ARBA00023136"/>
    </source>
</evidence>
<feature type="compositionally biased region" description="Acidic residues" evidence="5">
    <location>
        <begin position="1045"/>
        <end position="1055"/>
    </location>
</feature>
<evidence type="ECO:0000313" key="9">
    <source>
        <dbReference type="EMBL" id="KAK8123904.1"/>
    </source>
</evidence>
<evidence type="ECO:0000259" key="7">
    <source>
        <dbReference type="Pfam" id="PF10337"/>
    </source>
</evidence>
<comment type="subcellular location">
    <subcellularLocation>
        <location evidence="1">Membrane</location>
        <topology evidence="1">Multi-pass membrane protein</topology>
    </subcellularLocation>
</comment>
<keyword evidence="2 6" id="KW-0812">Transmembrane</keyword>
<dbReference type="Proteomes" id="UP001392437">
    <property type="component" value="Unassembled WGS sequence"/>
</dbReference>
<dbReference type="InterPro" id="IPR049453">
    <property type="entry name" value="Memb_transporter_dom"/>
</dbReference>
<feature type="region of interest" description="Disordered" evidence="5">
    <location>
        <begin position="1"/>
        <end position="51"/>
    </location>
</feature>
<protein>
    <recommendedName>
        <fullName evidence="11">ER transporter 6TM N-terminal domain-containing protein</fullName>
    </recommendedName>
</protein>
<keyword evidence="3 6" id="KW-1133">Transmembrane helix</keyword>
<proteinExistence type="predicted"/>
<accession>A0AAW0R4L0</accession>
<feature type="transmembrane region" description="Helical" evidence="6">
    <location>
        <begin position="174"/>
        <end position="196"/>
    </location>
</feature>
<feature type="transmembrane region" description="Helical" evidence="6">
    <location>
        <begin position="132"/>
        <end position="154"/>
    </location>
</feature>